<proteinExistence type="predicted"/>
<feature type="domain" description="Methyltransferase type 11" evidence="2">
    <location>
        <begin position="92"/>
        <end position="139"/>
    </location>
</feature>
<keyword evidence="4" id="KW-1185">Reference proteome</keyword>
<dbReference type="AlphaFoldDB" id="A0A5S9QLU4"/>
<dbReference type="Pfam" id="PF08241">
    <property type="entry name" value="Methyltransf_11"/>
    <property type="match status" value="1"/>
</dbReference>
<protein>
    <recommendedName>
        <fullName evidence="2">Methyltransferase type 11 domain-containing protein</fullName>
    </recommendedName>
</protein>
<name>A0A5S9QLU4_9GAMM</name>
<dbReference type="InterPro" id="IPR029063">
    <property type="entry name" value="SAM-dependent_MTases_sf"/>
</dbReference>
<dbReference type="GO" id="GO:0008757">
    <property type="term" value="F:S-adenosylmethionine-dependent methyltransferase activity"/>
    <property type="evidence" value="ECO:0007669"/>
    <property type="project" value="InterPro"/>
</dbReference>
<feature type="region of interest" description="Disordered" evidence="1">
    <location>
        <begin position="257"/>
        <end position="278"/>
    </location>
</feature>
<dbReference type="Gene3D" id="3.40.50.150">
    <property type="entry name" value="Vaccinia Virus protein VP39"/>
    <property type="match status" value="1"/>
</dbReference>
<dbReference type="SUPFAM" id="SSF53335">
    <property type="entry name" value="S-adenosyl-L-methionine-dependent methyltransferases"/>
    <property type="match status" value="1"/>
</dbReference>
<sequence length="278" mass="31637">MKKNPLAEKLLGRQAEYPLAESIPIMERWFKEPTGRSMLCNQQAVVDDFLQTLFGYHLLQLSVSRDVNLVDTSRIRHKFRLSPLSGASVGAVCEEEQLPLEQDCIDLAVVHHLLDYSQNPHQTLRELSRVVIPSGHVLIIGFNPVSLLGVYAASKRLSKSRVWQNHPVTVRRLVDWLTLMDFSVQKVHYGFYMPPVKWMNKSRLCRGLNRRLTQSQWPTGGFYAVLAKKEVAPLTPRRMKWQKVSSIIPQLEPSLYQHPQNGVKTKSGRASVNSKSGS</sequence>
<evidence type="ECO:0000256" key="1">
    <source>
        <dbReference type="SAM" id="MobiDB-lite"/>
    </source>
</evidence>
<dbReference type="OrthoDB" id="6191410at2"/>
<organism evidence="3 4">
    <name type="scientific">BD1-7 clade bacterium</name>
    <dbReference type="NCBI Taxonomy" id="2029982"/>
    <lineage>
        <taxon>Bacteria</taxon>
        <taxon>Pseudomonadati</taxon>
        <taxon>Pseudomonadota</taxon>
        <taxon>Gammaproteobacteria</taxon>
        <taxon>Cellvibrionales</taxon>
        <taxon>Spongiibacteraceae</taxon>
        <taxon>BD1-7 clade</taxon>
    </lineage>
</organism>
<dbReference type="EMBL" id="CACSIO010000034">
    <property type="protein sequence ID" value="CAA0118876.1"/>
    <property type="molecule type" value="Genomic_DNA"/>
</dbReference>
<evidence type="ECO:0000259" key="2">
    <source>
        <dbReference type="Pfam" id="PF08241"/>
    </source>
</evidence>
<dbReference type="Proteomes" id="UP000441399">
    <property type="component" value="Unassembled WGS sequence"/>
</dbReference>
<reference evidence="3 4" key="1">
    <citation type="submission" date="2019-11" db="EMBL/GenBank/DDBJ databases">
        <authorList>
            <person name="Holert J."/>
        </authorList>
    </citation>
    <scope>NUCLEOTIDE SEQUENCE [LARGE SCALE GENOMIC DNA]</scope>
    <source>
        <strain evidence="3">SB11_3</strain>
    </source>
</reference>
<evidence type="ECO:0000313" key="4">
    <source>
        <dbReference type="Proteomes" id="UP000441399"/>
    </source>
</evidence>
<dbReference type="InterPro" id="IPR013216">
    <property type="entry name" value="Methyltransf_11"/>
</dbReference>
<accession>A0A5S9QLU4</accession>
<gene>
    <name evidence="3" type="ORF">OPDIPICF_02185</name>
</gene>
<evidence type="ECO:0000313" key="3">
    <source>
        <dbReference type="EMBL" id="CAA0118876.1"/>
    </source>
</evidence>